<feature type="region of interest" description="Disordered" evidence="1">
    <location>
        <begin position="183"/>
        <end position="238"/>
    </location>
</feature>
<dbReference type="RefSeq" id="WP_380036098.1">
    <property type="nucleotide sequence ID" value="NZ_JBHSHB010000042.1"/>
</dbReference>
<feature type="compositionally biased region" description="Acidic residues" evidence="1">
    <location>
        <begin position="195"/>
        <end position="210"/>
    </location>
</feature>
<organism evidence="2 3">
    <name type="scientific">Dokdonia genika</name>
    <dbReference type="NCBI Taxonomy" id="308113"/>
    <lineage>
        <taxon>Bacteria</taxon>
        <taxon>Pseudomonadati</taxon>
        <taxon>Bacteroidota</taxon>
        <taxon>Flavobacteriia</taxon>
        <taxon>Flavobacteriales</taxon>
        <taxon>Flavobacteriaceae</taxon>
        <taxon>Dokdonia</taxon>
    </lineage>
</organism>
<gene>
    <name evidence="2" type="ORF">ACFO5T_15075</name>
</gene>
<accession>A0ABV9LF87</accession>
<dbReference type="Proteomes" id="UP001595878">
    <property type="component" value="Unassembled WGS sequence"/>
</dbReference>
<dbReference type="EMBL" id="JBHSHB010000042">
    <property type="protein sequence ID" value="MFC4691755.1"/>
    <property type="molecule type" value="Genomic_DNA"/>
</dbReference>
<reference evidence="3" key="1">
    <citation type="journal article" date="2019" name="Int. J. Syst. Evol. Microbiol.">
        <title>The Global Catalogue of Microorganisms (GCM) 10K type strain sequencing project: providing services to taxonomists for standard genome sequencing and annotation.</title>
        <authorList>
            <consortium name="The Broad Institute Genomics Platform"/>
            <consortium name="The Broad Institute Genome Sequencing Center for Infectious Disease"/>
            <person name="Wu L."/>
            <person name="Ma J."/>
        </authorList>
    </citation>
    <scope>NUCLEOTIDE SEQUENCE [LARGE SCALE GENOMIC DNA]</scope>
    <source>
        <strain evidence="3">CGMCC 4.7427</strain>
    </source>
</reference>
<proteinExistence type="predicted"/>
<evidence type="ECO:0000313" key="3">
    <source>
        <dbReference type="Proteomes" id="UP001595878"/>
    </source>
</evidence>
<feature type="compositionally biased region" description="Low complexity" evidence="1">
    <location>
        <begin position="222"/>
        <end position="234"/>
    </location>
</feature>
<keyword evidence="3" id="KW-1185">Reference proteome</keyword>
<evidence type="ECO:0000313" key="2">
    <source>
        <dbReference type="EMBL" id="MFC4691755.1"/>
    </source>
</evidence>
<comment type="caution">
    <text evidence="2">The sequence shown here is derived from an EMBL/GenBank/DDBJ whole genome shotgun (WGS) entry which is preliminary data.</text>
</comment>
<evidence type="ECO:0000256" key="1">
    <source>
        <dbReference type="SAM" id="MobiDB-lite"/>
    </source>
</evidence>
<feature type="compositionally biased region" description="Acidic residues" evidence="1">
    <location>
        <begin position="127"/>
        <end position="141"/>
    </location>
</feature>
<protein>
    <submittedName>
        <fullName evidence="2">Uncharacterized protein</fullName>
    </submittedName>
</protein>
<name>A0ABV9LF87_9FLAO</name>
<dbReference type="PROSITE" id="PS51257">
    <property type="entry name" value="PROKAR_LIPOPROTEIN"/>
    <property type="match status" value="1"/>
</dbReference>
<feature type="region of interest" description="Disordered" evidence="1">
    <location>
        <begin position="126"/>
        <end position="155"/>
    </location>
</feature>
<sequence length="310" mass="34195">MKKLLALVILSFIATSCDDGDLIVTEIDFDDLELELCTDSEYVFYKINTSTNETLALQFSTTQDIFGGVDELDDITLSGDDQVSYRRFNDAVSSDYFCSLIPPATPVVAEEFISTEGEVIITRSGTETDEDGIPSEIEDPEGVAGTADLKDTDEDGIPDILDSDDDGDNVPTELEGVVLNEDGTAIDTMLSRDTDGDEIPDYLDPDDDGDGVLTRNEDANMDLNPANDNSNPDAPTDDDYLNPAIAVETTVNEYRDNEYVITDFQISIFTRLLVYINPENQDEQRDESTQNFGVYTSPDVVITEKPDFNE</sequence>